<evidence type="ECO:0000313" key="2">
    <source>
        <dbReference type="Proteomes" id="UP000244930"/>
    </source>
</evidence>
<organism evidence="1 2">
    <name type="scientific">Parazoarcus communis</name>
    <dbReference type="NCBI Taxonomy" id="41977"/>
    <lineage>
        <taxon>Bacteria</taxon>
        <taxon>Pseudomonadati</taxon>
        <taxon>Pseudomonadota</taxon>
        <taxon>Betaproteobacteria</taxon>
        <taxon>Rhodocyclales</taxon>
        <taxon>Zoogloeaceae</taxon>
        <taxon>Parazoarcus</taxon>
    </lineage>
</organism>
<evidence type="ECO:0000313" key="1">
    <source>
        <dbReference type="EMBL" id="AWI74651.1"/>
    </source>
</evidence>
<protein>
    <recommendedName>
        <fullName evidence="3">Ribosomal subunit interface protein</fullName>
    </recommendedName>
</protein>
<proteinExistence type="predicted"/>
<dbReference type="AlphaFoldDB" id="A0A2U8GLZ5"/>
<reference evidence="1 2" key="1">
    <citation type="submission" date="2017-06" db="EMBL/GenBank/DDBJ databases">
        <title>Azoarcus.</title>
        <authorList>
            <person name="Woo J.-H."/>
            <person name="Kim H.-S."/>
        </authorList>
    </citation>
    <scope>NUCLEOTIDE SEQUENCE [LARGE SCALE GENOMIC DNA]</scope>
    <source>
        <strain evidence="1 2">TSPY31</strain>
    </source>
</reference>
<dbReference type="InterPro" id="IPR003489">
    <property type="entry name" value="RHF/RaiA"/>
</dbReference>
<accession>A0A2U8GLZ5</accession>
<dbReference type="InterPro" id="IPR036567">
    <property type="entry name" value="RHF-like"/>
</dbReference>
<keyword evidence="2" id="KW-1185">Reference proteome</keyword>
<dbReference type="RefSeq" id="WP_108948357.1">
    <property type="nucleotide sequence ID" value="NZ_CP022187.1"/>
</dbReference>
<gene>
    <name evidence="1" type="ORF">CEW83_05015</name>
</gene>
<dbReference type="Pfam" id="PF02482">
    <property type="entry name" value="Ribosomal_S30AE"/>
    <property type="match status" value="1"/>
</dbReference>
<sequence length="117" mass="12839">MQILLNTDTHIDGRQAMSDHLESVVKDALGHYGERITRIEAHVSDANGVGKSGPDDIHCTLEARTAGREPVVAKDRAGSAHQAIQGALHKLERVLASEFERLDARHNERAPTDLQDE</sequence>
<evidence type="ECO:0008006" key="3">
    <source>
        <dbReference type="Google" id="ProtNLM"/>
    </source>
</evidence>
<dbReference type="EMBL" id="CP022187">
    <property type="protein sequence ID" value="AWI74651.1"/>
    <property type="molecule type" value="Genomic_DNA"/>
</dbReference>
<dbReference type="Gene3D" id="3.30.160.100">
    <property type="entry name" value="Ribosome hibernation promotion factor-like"/>
    <property type="match status" value="1"/>
</dbReference>
<dbReference type="SUPFAM" id="SSF69754">
    <property type="entry name" value="Ribosome binding protein Y (YfiA homologue)"/>
    <property type="match status" value="1"/>
</dbReference>
<dbReference type="KEGG" id="acom:CEW83_05015"/>
<name>A0A2U8GLZ5_9RHOO</name>
<dbReference type="Proteomes" id="UP000244930">
    <property type="component" value="Chromosome"/>
</dbReference>